<reference evidence="2" key="1">
    <citation type="submission" date="2016-10" db="EMBL/GenBank/DDBJ databases">
        <authorList>
            <person name="Varghese N."/>
            <person name="Submissions S."/>
        </authorList>
    </citation>
    <scope>NUCLEOTIDE SEQUENCE [LARGE SCALE GENOMIC DNA]</scope>
    <source>
        <strain evidence="2">DSM 23445</strain>
    </source>
</reference>
<sequence>MNWKFKQSDSNEDVSGVKVSKYEVFLIMSRLNLLFGS</sequence>
<dbReference type="STRING" id="305507.SAMN04489724_2199"/>
<evidence type="ECO:0000313" key="2">
    <source>
        <dbReference type="Proteomes" id="UP000199673"/>
    </source>
</evidence>
<evidence type="ECO:0000313" key="1">
    <source>
        <dbReference type="EMBL" id="SFT78349.1"/>
    </source>
</evidence>
<proteinExistence type="predicted"/>
<name>A0A1I7ATV4_9BACT</name>
<dbReference type="EMBL" id="FPBF01000002">
    <property type="protein sequence ID" value="SFT78349.1"/>
    <property type="molecule type" value="Genomic_DNA"/>
</dbReference>
<dbReference type="Proteomes" id="UP000199673">
    <property type="component" value="Unassembled WGS sequence"/>
</dbReference>
<protein>
    <submittedName>
        <fullName evidence="1">Uncharacterized protein</fullName>
    </submittedName>
</protein>
<keyword evidence="2" id="KW-1185">Reference proteome</keyword>
<dbReference type="AlphaFoldDB" id="A0A1I7ATV4"/>
<organism evidence="1 2">
    <name type="scientific">Algoriphagus locisalis</name>
    <dbReference type="NCBI Taxonomy" id="305507"/>
    <lineage>
        <taxon>Bacteria</taxon>
        <taxon>Pseudomonadati</taxon>
        <taxon>Bacteroidota</taxon>
        <taxon>Cytophagia</taxon>
        <taxon>Cytophagales</taxon>
        <taxon>Cyclobacteriaceae</taxon>
        <taxon>Algoriphagus</taxon>
    </lineage>
</organism>
<gene>
    <name evidence="1" type="ORF">SAMN04489724_2199</name>
</gene>
<accession>A0A1I7ATV4</accession>